<sequence length="51" mass="5790">MGKIECGERRIRTFGSRRNTVLFRTQHRRINPLCHLSGAVIPSTPETMAHG</sequence>
<dbReference type="AlphaFoldDB" id="A0A517R127"/>
<name>A0A517R127_9PLAN</name>
<dbReference type="KEGG" id="svp:Pan189_19790"/>
<evidence type="ECO:0000313" key="1">
    <source>
        <dbReference type="EMBL" id="QDT37599.1"/>
    </source>
</evidence>
<organism evidence="1 2">
    <name type="scientific">Stratiformator vulcanicus</name>
    <dbReference type="NCBI Taxonomy" id="2527980"/>
    <lineage>
        <taxon>Bacteria</taxon>
        <taxon>Pseudomonadati</taxon>
        <taxon>Planctomycetota</taxon>
        <taxon>Planctomycetia</taxon>
        <taxon>Planctomycetales</taxon>
        <taxon>Planctomycetaceae</taxon>
        <taxon>Stratiformator</taxon>
    </lineage>
</organism>
<dbReference type="Proteomes" id="UP000317318">
    <property type="component" value="Chromosome"/>
</dbReference>
<accession>A0A517R127</accession>
<evidence type="ECO:0000313" key="2">
    <source>
        <dbReference type="Proteomes" id="UP000317318"/>
    </source>
</evidence>
<reference evidence="1 2" key="1">
    <citation type="submission" date="2019-02" db="EMBL/GenBank/DDBJ databases">
        <title>Deep-cultivation of Planctomycetes and their phenomic and genomic characterization uncovers novel biology.</title>
        <authorList>
            <person name="Wiegand S."/>
            <person name="Jogler M."/>
            <person name="Boedeker C."/>
            <person name="Pinto D."/>
            <person name="Vollmers J."/>
            <person name="Rivas-Marin E."/>
            <person name="Kohn T."/>
            <person name="Peeters S.H."/>
            <person name="Heuer A."/>
            <person name="Rast P."/>
            <person name="Oberbeckmann S."/>
            <person name="Bunk B."/>
            <person name="Jeske O."/>
            <person name="Meyerdierks A."/>
            <person name="Storesund J.E."/>
            <person name="Kallscheuer N."/>
            <person name="Luecker S."/>
            <person name="Lage O.M."/>
            <person name="Pohl T."/>
            <person name="Merkel B.J."/>
            <person name="Hornburger P."/>
            <person name="Mueller R.-W."/>
            <person name="Bruemmer F."/>
            <person name="Labrenz M."/>
            <person name="Spormann A.M."/>
            <person name="Op den Camp H."/>
            <person name="Overmann J."/>
            <person name="Amann R."/>
            <person name="Jetten M.S.M."/>
            <person name="Mascher T."/>
            <person name="Medema M.H."/>
            <person name="Devos D.P."/>
            <person name="Kaster A.-K."/>
            <person name="Ovreas L."/>
            <person name="Rohde M."/>
            <person name="Galperin M.Y."/>
            <person name="Jogler C."/>
        </authorList>
    </citation>
    <scope>NUCLEOTIDE SEQUENCE [LARGE SCALE GENOMIC DNA]</scope>
    <source>
        <strain evidence="1 2">Pan189</strain>
    </source>
</reference>
<proteinExistence type="predicted"/>
<keyword evidence="2" id="KW-1185">Reference proteome</keyword>
<protein>
    <submittedName>
        <fullName evidence="1">Uncharacterized protein</fullName>
    </submittedName>
</protein>
<gene>
    <name evidence="1" type="ORF">Pan189_19790</name>
</gene>
<dbReference type="EMBL" id="CP036268">
    <property type="protein sequence ID" value="QDT37599.1"/>
    <property type="molecule type" value="Genomic_DNA"/>
</dbReference>